<gene>
    <name evidence="1" type="ORF">I0C86_40590</name>
</gene>
<dbReference type="RefSeq" id="WP_196206641.1">
    <property type="nucleotide sequence ID" value="NZ_JADPUN010000422.1"/>
</dbReference>
<organism evidence="1 2">
    <name type="scientific">Plantactinospora alkalitolerans</name>
    <dbReference type="NCBI Taxonomy" id="2789879"/>
    <lineage>
        <taxon>Bacteria</taxon>
        <taxon>Bacillati</taxon>
        <taxon>Actinomycetota</taxon>
        <taxon>Actinomycetes</taxon>
        <taxon>Micromonosporales</taxon>
        <taxon>Micromonosporaceae</taxon>
        <taxon>Plantactinospora</taxon>
    </lineage>
</organism>
<protein>
    <recommendedName>
        <fullName evidence="3">LexA repressor DNA-binding domain-containing protein</fullName>
    </recommendedName>
</protein>
<evidence type="ECO:0008006" key="3">
    <source>
        <dbReference type="Google" id="ProtNLM"/>
    </source>
</evidence>
<accession>A0ABS0H9S2</accession>
<dbReference type="Pfam" id="PF19720">
    <property type="entry name" value="DUF6214"/>
    <property type="match status" value="1"/>
</dbReference>
<dbReference type="EMBL" id="JADPUN010000422">
    <property type="protein sequence ID" value="MBF9135180.1"/>
    <property type="molecule type" value="Genomic_DNA"/>
</dbReference>
<evidence type="ECO:0000313" key="2">
    <source>
        <dbReference type="Proteomes" id="UP000638560"/>
    </source>
</evidence>
<reference evidence="1 2" key="1">
    <citation type="submission" date="2020-11" db="EMBL/GenBank/DDBJ databases">
        <title>A novel isolate from a Black sea contaminated sediment with potential to produce alkanes: Plantactinospora alkalitolerans sp. nov.</title>
        <authorList>
            <person name="Carro L."/>
            <person name="Veyisoglu A."/>
            <person name="Guven K."/>
            <person name="Schumann P."/>
            <person name="Klenk H.-P."/>
            <person name="Sahin N."/>
        </authorList>
    </citation>
    <scope>NUCLEOTIDE SEQUENCE [LARGE SCALE GENOMIC DNA]</scope>
    <source>
        <strain evidence="1 2">S1510</strain>
    </source>
</reference>
<evidence type="ECO:0000313" key="1">
    <source>
        <dbReference type="EMBL" id="MBF9135180.1"/>
    </source>
</evidence>
<sequence length="73" mass="7560">MRASKRARYERVAEIYRAALRGGGQPAQAVAEAEGLSRGGASALISRVREAGLLPPTSAGVALGDVDQDPNVQ</sequence>
<name>A0ABS0H9S2_9ACTN</name>
<comment type="caution">
    <text evidence="1">The sequence shown here is derived from an EMBL/GenBank/DDBJ whole genome shotgun (WGS) entry which is preliminary data.</text>
</comment>
<dbReference type="Proteomes" id="UP000638560">
    <property type="component" value="Unassembled WGS sequence"/>
</dbReference>
<dbReference type="InterPro" id="IPR046186">
    <property type="entry name" value="DUF6214"/>
</dbReference>
<proteinExistence type="predicted"/>
<keyword evidence="2" id="KW-1185">Reference proteome</keyword>